<comment type="subcellular location">
    <subcellularLocation>
        <location evidence="1">Nucleus</location>
    </subcellularLocation>
</comment>
<dbReference type="InterPro" id="IPR051219">
    <property type="entry name" value="Heterochromatin_chromo-domain"/>
</dbReference>
<evidence type="ECO:0000313" key="5">
    <source>
        <dbReference type="Proteomes" id="UP001162164"/>
    </source>
</evidence>
<protein>
    <recommendedName>
        <fullName evidence="3">Chromo domain-containing protein</fullName>
    </recommendedName>
</protein>
<evidence type="ECO:0000313" key="4">
    <source>
        <dbReference type="EMBL" id="KAJ8964883.1"/>
    </source>
</evidence>
<evidence type="ECO:0000259" key="3">
    <source>
        <dbReference type="PROSITE" id="PS50013"/>
    </source>
</evidence>
<dbReference type="InterPro" id="IPR023779">
    <property type="entry name" value="Chromodomain_CS"/>
</dbReference>
<dbReference type="SMART" id="SM00298">
    <property type="entry name" value="CHROMO"/>
    <property type="match status" value="1"/>
</dbReference>
<dbReference type="InterPro" id="IPR000953">
    <property type="entry name" value="Chromo/chromo_shadow_dom"/>
</dbReference>
<feature type="domain" description="Chromo" evidence="3">
    <location>
        <begin position="16"/>
        <end position="74"/>
    </location>
</feature>
<sequence>MGKKKVEESESEEEEYSVEKIIDRRIVNGKVEYFLKWKGYSEDDNTWEPEDNLDCPELIAEFEKNRRQKAKGAKEKNVIEKTLHRLWIPIHHYLRLIRKKGAHSQRGIT</sequence>
<dbReference type="PANTHER" id="PTHR22812">
    <property type="entry name" value="CHROMOBOX PROTEIN"/>
    <property type="match status" value="1"/>
</dbReference>
<dbReference type="EMBL" id="JAPWTJ010002707">
    <property type="protein sequence ID" value="KAJ8964883.1"/>
    <property type="molecule type" value="Genomic_DNA"/>
</dbReference>
<gene>
    <name evidence="4" type="ORF">NQ317_001311</name>
</gene>
<dbReference type="Proteomes" id="UP001162164">
    <property type="component" value="Unassembled WGS sequence"/>
</dbReference>
<dbReference type="InterPro" id="IPR017984">
    <property type="entry name" value="Chromo_dom_subgr"/>
</dbReference>
<evidence type="ECO:0000256" key="1">
    <source>
        <dbReference type="ARBA" id="ARBA00004123"/>
    </source>
</evidence>
<keyword evidence="2" id="KW-0539">Nucleus</keyword>
<name>A0ABQ9IT97_9CUCU</name>
<keyword evidence="5" id="KW-1185">Reference proteome</keyword>
<reference evidence="4" key="1">
    <citation type="journal article" date="2023" name="Insect Mol. Biol.">
        <title>Genome sequencing provides insights into the evolution of gene families encoding plant cell wall-degrading enzymes in longhorned beetles.</title>
        <authorList>
            <person name="Shin N.R."/>
            <person name="Okamura Y."/>
            <person name="Kirsch R."/>
            <person name="Pauchet Y."/>
        </authorList>
    </citation>
    <scope>NUCLEOTIDE SEQUENCE</scope>
    <source>
        <strain evidence="4">MMC_N1</strain>
    </source>
</reference>
<accession>A0ABQ9IT97</accession>
<organism evidence="4 5">
    <name type="scientific">Molorchus minor</name>
    <dbReference type="NCBI Taxonomy" id="1323400"/>
    <lineage>
        <taxon>Eukaryota</taxon>
        <taxon>Metazoa</taxon>
        <taxon>Ecdysozoa</taxon>
        <taxon>Arthropoda</taxon>
        <taxon>Hexapoda</taxon>
        <taxon>Insecta</taxon>
        <taxon>Pterygota</taxon>
        <taxon>Neoptera</taxon>
        <taxon>Endopterygota</taxon>
        <taxon>Coleoptera</taxon>
        <taxon>Polyphaga</taxon>
        <taxon>Cucujiformia</taxon>
        <taxon>Chrysomeloidea</taxon>
        <taxon>Cerambycidae</taxon>
        <taxon>Lamiinae</taxon>
        <taxon>Monochamini</taxon>
        <taxon>Molorchus</taxon>
    </lineage>
</organism>
<comment type="caution">
    <text evidence="4">The sequence shown here is derived from an EMBL/GenBank/DDBJ whole genome shotgun (WGS) entry which is preliminary data.</text>
</comment>
<dbReference type="CDD" id="cd18631">
    <property type="entry name" value="CD_HP1_like"/>
    <property type="match status" value="1"/>
</dbReference>
<dbReference type="SUPFAM" id="SSF54160">
    <property type="entry name" value="Chromo domain-like"/>
    <property type="match status" value="1"/>
</dbReference>
<dbReference type="Gene3D" id="2.40.50.40">
    <property type="match status" value="1"/>
</dbReference>
<dbReference type="InterPro" id="IPR016197">
    <property type="entry name" value="Chromo-like_dom_sf"/>
</dbReference>
<dbReference type="PROSITE" id="PS50013">
    <property type="entry name" value="CHROMO_2"/>
    <property type="match status" value="1"/>
</dbReference>
<dbReference type="InterPro" id="IPR023780">
    <property type="entry name" value="Chromo_domain"/>
</dbReference>
<evidence type="ECO:0000256" key="2">
    <source>
        <dbReference type="ARBA" id="ARBA00023242"/>
    </source>
</evidence>
<dbReference type="PRINTS" id="PR00504">
    <property type="entry name" value="CHROMODOMAIN"/>
</dbReference>
<proteinExistence type="predicted"/>
<dbReference type="Pfam" id="PF00385">
    <property type="entry name" value="Chromo"/>
    <property type="match status" value="1"/>
</dbReference>
<dbReference type="PROSITE" id="PS00598">
    <property type="entry name" value="CHROMO_1"/>
    <property type="match status" value="1"/>
</dbReference>